<evidence type="ECO:0000313" key="2">
    <source>
        <dbReference type="EMBL" id="TGO57504.1"/>
    </source>
</evidence>
<dbReference type="AlphaFoldDB" id="A0A4Z1I9Z9"/>
<evidence type="ECO:0000313" key="3">
    <source>
        <dbReference type="Proteomes" id="UP000297452"/>
    </source>
</evidence>
<proteinExistence type="predicted"/>
<sequence length="307" mass="36581">MSSQLFYRAYSPKSAGDLVSGKAKQGWHRPSHINLEQEFRNHRHLSNREPTGLVSVTTSIIRALKTAFNKHYRDGENPAEIWIAFIEVPDRELDVCHSAQEIARRRHDQDSVLFKDEYLFEWEILREYVVHGGSVQTLIDRGLNMKEYLEDTRIEHQHHTTTDFESTGRDRKNHHVYYSHARFESHKKLAVMAQAFGAKALRFNIPWKIFADCCTDSFSWPPDFEQRYDVMQKDCNEWLLDWWLFDDGFNFDQECHSEYASHLQGTMTARRDEFSRHAIEISDDPTRFEEEFEIMKDMGKRWERRLR</sequence>
<evidence type="ECO:0000259" key="1">
    <source>
        <dbReference type="Pfam" id="PF24494"/>
    </source>
</evidence>
<accession>A0A4Z1I9Z9</accession>
<name>A0A4Z1I9Z9_9HELO</name>
<dbReference type="Pfam" id="PF24494">
    <property type="entry name" value="DUF7587"/>
    <property type="match status" value="1"/>
</dbReference>
<protein>
    <recommendedName>
        <fullName evidence="1">DUF7587 domain-containing protein</fullName>
    </recommendedName>
</protein>
<keyword evidence="3" id="KW-1185">Reference proteome</keyword>
<dbReference type="OrthoDB" id="3783227at2759"/>
<gene>
    <name evidence="2" type="ORF">BOTNAR_0200g00020</name>
</gene>
<feature type="domain" description="DUF7587" evidence="1">
    <location>
        <begin position="3"/>
        <end position="136"/>
    </location>
</feature>
<organism evidence="2 3">
    <name type="scientific">Botryotinia narcissicola</name>
    <dbReference type="NCBI Taxonomy" id="278944"/>
    <lineage>
        <taxon>Eukaryota</taxon>
        <taxon>Fungi</taxon>
        <taxon>Dikarya</taxon>
        <taxon>Ascomycota</taxon>
        <taxon>Pezizomycotina</taxon>
        <taxon>Leotiomycetes</taxon>
        <taxon>Helotiales</taxon>
        <taxon>Sclerotiniaceae</taxon>
        <taxon>Botryotinia</taxon>
    </lineage>
</organism>
<dbReference type="EMBL" id="PQXJ01000200">
    <property type="protein sequence ID" value="TGO57504.1"/>
    <property type="molecule type" value="Genomic_DNA"/>
</dbReference>
<reference evidence="2 3" key="1">
    <citation type="submission" date="2017-12" db="EMBL/GenBank/DDBJ databases">
        <title>Comparative genomics of Botrytis spp.</title>
        <authorList>
            <person name="Valero-Jimenez C.A."/>
            <person name="Tapia P."/>
            <person name="Veloso J."/>
            <person name="Silva-Moreno E."/>
            <person name="Staats M."/>
            <person name="Valdes J.H."/>
            <person name="Van Kan J.A.L."/>
        </authorList>
    </citation>
    <scope>NUCLEOTIDE SEQUENCE [LARGE SCALE GENOMIC DNA]</scope>
    <source>
        <strain evidence="2 3">MUCL2120</strain>
    </source>
</reference>
<comment type="caution">
    <text evidence="2">The sequence shown here is derived from an EMBL/GenBank/DDBJ whole genome shotgun (WGS) entry which is preliminary data.</text>
</comment>
<dbReference type="Proteomes" id="UP000297452">
    <property type="component" value="Unassembled WGS sequence"/>
</dbReference>
<dbReference type="InterPro" id="IPR056009">
    <property type="entry name" value="DUF7587"/>
</dbReference>